<dbReference type="InterPro" id="IPR050570">
    <property type="entry name" value="Cell_wall_metabolism_enzyme"/>
</dbReference>
<evidence type="ECO:0000256" key="2">
    <source>
        <dbReference type="SAM" id="SignalP"/>
    </source>
</evidence>
<keyword evidence="1 2" id="KW-0732">Signal</keyword>
<feature type="domain" description="M23ase beta-sheet core" evidence="3">
    <location>
        <begin position="87"/>
        <end position="179"/>
    </location>
</feature>
<dbReference type="Gene3D" id="2.70.70.10">
    <property type="entry name" value="Glucose Permease (Domain IIA)"/>
    <property type="match status" value="1"/>
</dbReference>
<dbReference type="InterPro" id="IPR011055">
    <property type="entry name" value="Dup_hybrid_motif"/>
</dbReference>
<protein>
    <submittedName>
        <fullName evidence="4">M23 family metallopeptidase</fullName>
        <ecNumber evidence="4">3.4.-.-</ecNumber>
    </submittedName>
</protein>
<keyword evidence="5" id="KW-1185">Reference proteome</keyword>
<dbReference type="GO" id="GO:0016787">
    <property type="term" value="F:hydrolase activity"/>
    <property type="evidence" value="ECO:0007669"/>
    <property type="project" value="UniProtKB-KW"/>
</dbReference>
<dbReference type="PANTHER" id="PTHR21666:SF289">
    <property type="entry name" value="L-ALA--D-GLU ENDOPEPTIDASE"/>
    <property type="match status" value="1"/>
</dbReference>
<dbReference type="SUPFAM" id="SSF51261">
    <property type="entry name" value="Duplicated hybrid motif"/>
    <property type="match status" value="1"/>
</dbReference>
<sequence length="196" mass="20291">MAQPVIARSSSRTHRRCAIAATLALGLLLSAPVTPGYASGLQSAVGGQAAGQDNELPDVDPRWRWPVDDQGRVVEPFRAPAHEYGPGHRGIDIAAPVGSAARAPADGVVAFRGTVVDRPLLTIEHATGLVVTFEPLASDLTPGDVVAAGESIGTVATGGHTPPGLLHVGVRWHGDYLNPLPLFGELPRAVLLPCCS</sequence>
<dbReference type="InterPro" id="IPR016047">
    <property type="entry name" value="M23ase_b-sheet_dom"/>
</dbReference>
<evidence type="ECO:0000313" key="5">
    <source>
        <dbReference type="Proteomes" id="UP001366085"/>
    </source>
</evidence>
<dbReference type="Proteomes" id="UP001366085">
    <property type="component" value="Unassembled WGS sequence"/>
</dbReference>
<comment type="caution">
    <text evidence="4">The sequence shown here is derived from an EMBL/GenBank/DDBJ whole genome shotgun (WGS) entry which is preliminary data.</text>
</comment>
<dbReference type="Pfam" id="PF01551">
    <property type="entry name" value="Peptidase_M23"/>
    <property type="match status" value="1"/>
</dbReference>
<accession>A0ABU8LLQ0</accession>
<dbReference type="EC" id="3.4.-.-" evidence="4"/>
<feature type="signal peptide" evidence="2">
    <location>
        <begin position="1"/>
        <end position="38"/>
    </location>
</feature>
<evidence type="ECO:0000313" key="4">
    <source>
        <dbReference type="EMBL" id="MEJ1091945.1"/>
    </source>
</evidence>
<evidence type="ECO:0000256" key="1">
    <source>
        <dbReference type="ARBA" id="ARBA00022729"/>
    </source>
</evidence>
<name>A0ABU8LLQ0_9MICO</name>
<dbReference type="CDD" id="cd12797">
    <property type="entry name" value="M23_peptidase"/>
    <property type="match status" value="1"/>
</dbReference>
<evidence type="ECO:0000259" key="3">
    <source>
        <dbReference type="Pfam" id="PF01551"/>
    </source>
</evidence>
<dbReference type="RefSeq" id="WP_337319948.1">
    <property type="nucleotide sequence ID" value="NZ_JBBDGN010000008.1"/>
</dbReference>
<reference evidence="4 5" key="1">
    <citation type="submission" date="2024-02" db="EMBL/GenBank/DDBJ databases">
        <authorList>
            <person name="Saticioglu I.B."/>
        </authorList>
    </citation>
    <scope>NUCLEOTIDE SEQUENCE [LARGE SCALE GENOMIC DNA]</scope>
    <source>
        <strain evidence="4 5">Mu-43</strain>
    </source>
</reference>
<proteinExistence type="predicted"/>
<organism evidence="4 5">
    <name type="scientific">Microbacterium istanbulense</name>
    <dbReference type="NCBI Taxonomy" id="3122049"/>
    <lineage>
        <taxon>Bacteria</taxon>
        <taxon>Bacillati</taxon>
        <taxon>Actinomycetota</taxon>
        <taxon>Actinomycetes</taxon>
        <taxon>Micrococcales</taxon>
        <taxon>Microbacteriaceae</taxon>
        <taxon>Microbacterium</taxon>
    </lineage>
</organism>
<keyword evidence="4" id="KW-0378">Hydrolase</keyword>
<feature type="chain" id="PRO_5045845295" evidence="2">
    <location>
        <begin position="39"/>
        <end position="196"/>
    </location>
</feature>
<dbReference type="EMBL" id="JBBDGN010000008">
    <property type="protein sequence ID" value="MEJ1091945.1"/>
    <property type="molecule type" value="Genomic_DNA"/>
</dbReference>
<gene>
    <name evidence="4" type="ORF">WDU93_09585</name>
</gene>
<dbReference type="PANTHER" id="PTHR21666">
    <property type="entry name" value="PEPTIDASE-RELATED"/>
    <property type="match status" value="1"/>
</dbReference>